<evidence type="ECO:0000313" key="1">
    <source>
        <dbReference type="EMBL" id="KYN36041.1"/>
    </source>
</evidence>
<reference evidence="1 2" key="1">
    <citation type="submission" date="2016-03" db="EMBL/GenBank/DDBJ databases">
        <title>Trachymyrmex septentrionalis WGS genome.</title>
        <authorList>
            <person name="Nygaard S."/>
            <person name="Hu H."/>
            <person name="Boomsma J."/>
            <person name="Zhang G."/>
        </authorList>
    </citation>
    <scope>NUCLEOTIDE SEQUENCE [LARGE SCALE GENOMIC DNA]</scope>
    <source>
        <strain evidence="1">Tsep2-gDNA-1</strain>
        <tissue evidence="1">Whole body</tissue>
    </source>
</reference>
<accession>A0A195F6N3</accession>
<name>A0A195F6N3_9HYME</name>
<protein>
    <submittedName>
        <fullName evidence="1">Uncharacterized protein</fullName>
    </submittedName>
</protein>
<dbReference type="STRING" id="34720.A0A195F6N3"/>
<dbReference type="AlphaFoldDB" id="A0A195F6N3"/>
<organism evidence="1 2">
    <name type="scientific">Trachymyrmex septentrionalis</name>
    <dbReference type="NCBI Taxonomy" id="34720"/>
    <lineage>
        <taxon>Eukaryota</taxon>
        <taxon>Metazoa</taxon>
        <taxon>Ecdysozoa</taxon>
        <taxon>Arthropoda</taxon>
        <taxon>Hexapoda</taxon>
        <taxon>Insecta</taxon>
        <taxon>Pterygota</taxon>
        <taxon>Neoptera</taxon>
        <taxon>Endopterygota</taxon>
        <taxon>Hymenoptera</taxon>
        <taxon>Apocrita</taxon>
        <taxon>Aculeata</taxon>
        <taxon>Formicoidea</taxon>
        <taxon>Formicidae</taxon>
        <taxon>Myrmicinae</taxon>
        <taxon>Trachymyrmex</taxon>
    </lineage>
</organism>
<proteinExistence type="predicted"/>
<sequence>MSMDTVSDNTLIDNKIDDFCENPTEDVLMQKTRVQVELKEQIESLSEEKVNEVLQLLDIDSCVRKLVEAEHNIAMSSHILQNTKKCLNKVYQDVLSLIK</sequence>
<evidence type="ECO:0000313" key="2">
    <source>
        <dbReference type="Proteomes" id="UP000078541"/>
    </source>
</evidence>
<dbReference type="Proteomes" id="UP000078541">
    <property type="component" value="Unassembled WGS sequence"/>
</dbReference>
<gene>
    <name evidence="1" type="ORF">ALC56_09577</name>
</gene>
<dbReference type="EMBL" id="KQ981763">
    <property type="protein sequence ID" value="KYN36041.1"/>
    <property type="molecule type" value="Genomic_DNA"/>
</dbReference>
<keyword evidence="2" id="KW-1185">Reference proteome</keyword>